<comment type="subcellular location">
    <subcellularLocation>
        <location evidence="1">Nucleus</location>
    </subcellularLocation>
</comment>
<gene>
    <name evidence="8" type="primary">LOC108660948</name>
</gene>
<protein>
    <submittedName>
        <fullName evidence="8">NAC domain-containing protein 101-like</fullName>
    </submittedName>
</protein>
<proteinExistence type="predicted"/>
<dbReference type="InterPro" id="IPR003441">
    <property type="entry name" value="NAC-dom"/>
</dbReference>
<dbReference type="SUPFAM" id="SSF101941">
    <property type="entry name" value="NAC domain"/>
    <property type="match status" value="1"/>
</dbReference>
<evidence type="ECO:0000256" key="4">
    <source>
        <dbReference type="ARBA" id="ARBA00023163"/>
    </source>
</evidence>
<organism evidence="7 8">
    <name type="scientific">Theobroma cacao</name>
    <name type="common">Cacao</name>
    <name type="synonym">Cocoa</name>
    <dbReference type="NCBI Taxonomy" id="3641"/>
    <lineage>
        <taxon>Eukaryota</taxon>
        <taxon>Viridiplantae</taxon>
        <taxon>Streptophyta</taxon>
        <taxon>Embryophyta</taxon>
        <taxon>Tracheophyta</taxon>
        <taxon>Spermatophyta</taxon>
        <taxon>Magnoliopsida</taxon>
        <taxon>eudicotyledons</taxon>
        <taxon>Gunneridae</taxon>
        <taxon>Pentapetalae</taxon>
        <taxon>rosids</taxon>
        <taxon>malvids</taxon>
        <taxon>Malvales</taxon>
        <taxon>Malvaceae</taxon>
        <taxon>Byttnerioideae</taxon>
        <taxon>Theobroma</taxon>
    </lineage>
</organism>
<dbReference type="Gene3D" id="2.170.150.80">
    <property type="entry name" value="NAC domain"/>
    <property type="match status" value="1"/>
</dbReference>
<dbReference type="GO" id="GO:0006355">
    <property type="term" value="P:regulation of DNA-templated transcription"/>
    <property type="evidence" value="ECO:0007669"/>
    <property type="project" value="InterPro"/>
</dbReference>
<evidence type="ECO:0000256" key="2">
    <source>
        <dbReference type="ARBA" id="ARBA00023015"/>
    </source>
</evidence>
<dbReference type="Pfam" id="PF02365">
    <property type="entry name" value="NAM"/>
    <property type="match status" value="1"/>
</dbReference>
<evidence type="ECO:0000256" key="5">
    <source>
        <dbReference type="ARBA" id="ARBA00023242"/>
    </source>
</evidence>
<evidence type="ECO:0000256" key="1">
    <source>
        <dbReference type="ARBA" id="ARBA00004123"/>
    </source>
</evidence>
<keyword evidence="5" id="KW-0539">Nucleus</keyword>
<name>A0AB32VZI3_THECC</name>
<dbReference type="GO" id="GO:0003677">
    <property type="term" value="F:DNA binding"/>
    <property type="evidence" value="ECO:0007669"/>
    <property type="project" value="UniProtKB-KW"/>
</dbReference>
<evidence type="ECO:0000256" key="3">
    <source>
        <dbReference type="ARBA" id="ARBA00023125"/>
    </source>
</evidence>
<keyword evidence="4" id="KW-0804">Transcription</keyword>
<dbReference type="RefSeq" id="XP_017971311.1">
    <property type="nucleotide sequence ID" value="XM_018115822.1"/>
</dbReference>
<dbReference type="AlphaFoldDB" id="A0AB32VZI3"/>
<dbReference type="PROSITE" id="PS51005">
    <property type="entry name" value="NAC"/>
    <property type="match status" value="1"/>
</dbReference>
<keyword evidence="3" id="KW-0238">DNA-binding</keyword>
<sequence>MDQDNATTAAAAPTLVVGLRFQPSDALLMGYLYCKVSGKMHMGDVIKECDLYGQKEPWELWELYGGDKLQPGEDLYFYTQLKKTLDGSRINRSVGTGTWMGEDFNEPITFSQKLLGYKKRYTYEDGVTEQVGRWIMQEYNLNASLHDNDYDYVLCRIRKNDRSN</sequence>
<dbReference type="PANTHER" id="PTHR31989">
    <property type="entry name" value="NAC DOMAIN-CONTAINING PROTEIN 82-RELATED"/>
    <property type="match status" value="1"/>
</dbReference>
<evidence type="ECO:0000313" key="7">
    <source>
        <dbReference type="Proteomes" id="UP000694886"/>
    </source>
</evidence>
<keyword evidence="2" id="KW-0805">Transcription regulation</keyword>
<dbReference type="GeneID" id="108660948"/>
<accession>A0AB32VZI3</accession>
<dbReference type="KEGG" id="tcc:108660948"/>
<reference evidence="7" key="1">
    <citation type="journal article" date="1997" name="Nucleic Acids Res.">
        <title>tRNAscan-SE: a program for improved detection of transfer RNA genes in genomic sequence.</title>
        <authorList>
            <person name="Lowe T.M."/>
            <person name="Eddy S.R."/>
        </authorList>
    </citation>
    <scope>NUCLEOTIDE SEQUENCE [LARGE SCALE GENOMIC DNA]</scope>
    <source>
        <strain evidence="7">r\B97-61/B2</strain>
    </source>
</reference>
<dbReference type="InterPro" id="IPR036093">
    <property type="entry name" value="NAC_dom_sf"/>
</dbReference>
<evidence type="ECO:0000313" key="8">
    <source>
        <dbReference type="RefSeq" id="XP_017971311.1"/>
    </source>
</evidence>
<dbReference type="Gramene" id="Tc02v2_t012830.1">
    <property type="protein sequence ID" value="Tc02v2_p012830.1"/>
    <property type="gene ID" value="Tc02v2_g012830"/>
</dbReference>
<feature type="domain" description="NAC" evidence="6">
    <location>
        <begin position="15"/>
        <end position="160"/>
    </location>
</feature>
<evidence type="ECO:0000259" key="6">
    <source>
        <dbReference type="PROSITE" id="PS51005"/>
    </source>
</evidence>
<dbReference type="Proteomes" id="UP000694886">
    <property type="component" value="Chromosome 2"/>
</dbReference>
<reference evidence="8" key="2">
    <citation type="submission" date="2025-08" db="UniProtKB">
        <authorList>
            <consortium name="RefSeq"/>
        </authorList>
    </citation>
    <scope>IDENTIFICATION</scope>
</reference>
<dbReference type="GO" id="GO:0005634">
    <property type="term" value="C:nucleus"/>
    <property type="evidence" value="ECO:0007669"/>
    <property type="project" value="UniProtKB-SubCell"/>
</dbReference>